<dbReference type="Proteomes" id="UP000634136">
    <property type="component" value="Unassembled WGS sequence"/>
</dbReference>
<gene>
    <name evidence="1" type="ORF">G2W53_001453</name>
</gene>
<dbReference type="AlphaFoldDB" id="A0A834XH75"/>
<sequence length="51" mass="5359">MCGVYIGVPEETKVTVIDVGDGRVGLQAIRTGGGQSADMRYCDGAEVELEL</sequence>
<protein>
    <submittedName>
        <fullName evidence="1">Uncharacterized protein</fullName>
    </submittedName>
</protein>
<proteinExistence type="predicted"/>
<dbReference type="EMBL" id="JAAIUW010000001">
    <property type="protein sequence ID" value="KAF7844548.1"/>
    <property type="molecule type" value="Genomic_DNA"/>
</dbReference>
<keyword evidence="2" id="KW-1185">Reference proteome</keyword>
<name>A0A834XH75_9FABA</name>
<comment type="caution">
    <text evidence="1">The sequence shown here is derived from an EMBL/GenBank/DDBJ whole genome shotgun (WGS) entry which is preliminary data.</text>
</comment>
<accession>A0A834XH75</accession>
<reference evidence="1" key="1">
    <citation type="submission" date="2020-09" db="EMBL/GenBank/DDBJ databases">
        <title>Genome-Enabled Discovery of Anthraquinone Biosynthesis in Senna tora.</title>
        <authorList>
            <person name="Kang S.-H."/>
            <person name="Pandey R.P."/>
            <person name="Lee C.-M."/>
            <person name="Sim J.-S."/>
            <person name="Jeong J.-T."/>
            <person name="Choi B.-S."/>
            <person name="Jung M."/>
            <person name="Ginzburg D."/>
            <person name="Zhao K."/>
            <person name="Won S.Y."/>
            <person name="Oh T.-J."/>
            <person name="Yu Y."/>
            <person name="Kim N.-H."/>
            <person name="Lee O.R."/>
            <person name="Lee T.-H."/>
            <person name="Bashyal P."/>
            <person name="Kim T.-S."/>
            <person name="Lee W.-H."/>
            <person name="Kawkins C."/>
            <person name="Kim C.-K."/>
            <person name="Kim J.S."/>
            <person name="Ahn B.O."/>
            <person name="Rhee S.Y."/>
            <person name="Sohng J.K."/>
        </authorList>
    </citation>
    <scope>NUCLEOTIDE SEQUENCE</scope>
    <source>
        <tissue evidence="1">Leaf</tissue>
    </source>
</reference>
<evidence type="ECO:0000313" key="2">
    <source>
        <dbReference type="Proteomes" id="UP000634136"/>
    </source>
</evidence>
<organism evidence="1 2">
    <name type="scientific">Senna tora</name>
    <dbReference type="NCBI Taxonomy" id="362788"/>
    <lineage>
        <taxon>Eukaryota</taxon>
        <taxon>Viridiplantae</taxon>
        <taxon>Streptophyta</taxon>
        <taxon>Embryophyta</taxon>
        <taxon>Tracheophyta</taxon>
        <taxon>Spermatophyta</taxon>
        <taxon>Magnoliopsida</taxon>
        <taxon>eudicotyledons</taxon>
        <taxon>Gunneridae</taxon>
        <taxon>Pentapetalae</taxon>
        <taxon>rosids</taxon>
        <taxon>fabids</taxon>
        <taxon>Fabales</taxon>
        <taxon>Fabaceae</taxon>
        <taxon>Caesalpinioideae</taxon>
        <taxon>Cassia clade</taxon>
        <taxon>Senna</taxon>
    </lineage>
</organism>
<evidence type="ECO:0000313" key="1">
    <source>
        <dbReference type="EMBL" id="KAF7844548.1"/>
    </source>
</evidence>